<dbReference type="AlphaFoldDB" id="A0A5N5T2T4"/>
<organism evidence="11 12">
    <name type="scientific">Armadillidium nasatum</name>
    <dbReference type="NCBI Taxonomy" id="96803"/>
    <lineage>
        <taxon>Eukaryota</taxon>
        <taxon>Metazoa</taxon>
        <taxon>Ecdysozoa</taxon>
        <taxon>Arthropoda</taxon>
        <taxon>Crustacea</taxon>
        <taxon>Multicrustacea</taxon>
        <taxon>Malacostraca</taxon>
        <taxon>Eumalacostraca</taxon>
        <taxon>Peracarida</taxon>
        <taxon>Isopoda</taxon>
        <taxon>Oniscidea</taxon>
        <taxon>Crinocheta</taxon>
        <taxon>Armadillidiidae</taxon>
        <taxon>Armadillidium</taxon>
    </lineage>
</organism>
<reference evidence="11 12" key="1">
    <citation type="journal article" date="2019" name="PLoS Biol.">
        <title>Sex chromosomes control vertical transmission of feminizing Wolbachia symbionts in an isopod.</title>
        <authorList>
            <person name="Becking T."/>
            <person name="Chebbi M.A."/>
            <person name="Giraud I."/>
            <person name="Moumen B."/>
            <person name="Laverre T."/>
            <person name="Caubet Y."/>
            <person name="Peccoud J."/>
            <person name="Gilbert C."/>
            <person name="Cordaux R."/>
        </authorList>
    </citation>
    <scope>NUCLEOTIDE SEQUENCE [LARGE SCALE GENOMIC DNA]</scope>
    <source>
        <strain evidence="11">ANa2</strain>
        <tissue evidence="11">Whole body excluding digestive tract and cuticle</tissue>
    </source>
</reference>
<comment type="subcellular location">
    <subcellularLocation>
        <location evidence="1">Cytoplasm</location>
    </subcellularLocation>
</comment>
<keyword evidence="2" id="KW-0963">Cytoplasm</keyword>
<comment type="caution">
    <text evidence="11">The sequence shown here is derived from an EMBL/GenBank/DDBJ whole genome shotgun (WGS) entry which is preliminary data.</text>
</comment>
<feature type="domain" description="Nanos-type" evidence="9">
    <location>
        <begin position="257"/>
        <end position="311"/>
    </location>
</feature>
<dbReference type="EMBL" id="SEYY01020015">
    <property type="protein sequence ID" value="KAB7497688.1"/>
    <property type="molecule type" value="Genomic_DNA"/>
</dbReference>
<dbReference type="GO" id="GO:0006417">
    <property type="term" value="P:regulation of translation"/>
    <property type="evidence" value="ECO:0007669"/>
    <property type="project" value="UniProtKB-UniRule"/>
</dbReference>
<dbReference type="OrthoDB" id="6381388at2759"/>
<comment type="similarity">
    <text evidence="8">Belongs to the nanos family.</text>
</comment>
<evidence type="ECO:0000256" key="6">
    <source>
        <dbReference type="ARBA" id="ARBA00022845"/>
    </source>
</evidence>
<evidence type="ECO:0000256" key="8">
    <source>
        <dbReference type="PROSITE-ProRule" id="PRU00855"/>
    </source>
</evidence>
<keyword evidence="5" id="KW-0862">Zinc</keyword>
<evidence type="ECO:0000256" key="3">
    <source>
        <dbReference type="ARBA" id="ARBA00022723"/>
    </source>
</evidence>
<dbReference type="Gene3D" id="4.10.60.30">
    <property type="entry name" value="Nanos, RNA-binding domain"/>
    <property type="match status" value="1"/>
</dbReference>
<gene>
    <name evidence="11" type="primary">Nanos2_1</name>
    <name evidence="10" type="synonym">Nanos2_0</name>
    <name evidence="10" type="ORF">Anas_01347</name>
    <name evidence="11" type="ORF">Anas_11628</name>
</gene>
<dbReference type="InterPro" id="IPR024161">
    <property type="entry name" value="Znf_nanos-typ"/>
</dbReference>
<protein>
    <submittedName>
        <fullName evidence="11">Nanos-like protein 2</fullName>
    </submittedName>
</protein>
<keyword evidence="3" id="KW-0479">Metal-binding</keyword>
<keyword evidence="12" id="KW-1185">Reference proteome</keyword>
<proteinExistence type="inferred from homology"/>
<dbReference type="GO" id="GO:0008270">
    <property type="term" value="F:zinc ion binding"/>
    <property type="evidence" value="ECO:0007669"/>
    <property type="project" value="UniProtKB-KW"/>
</dbReference>
<accession>A0A5N5T2T4</accession>
<keyword evidence="6 8" id="KW-0810">Translation regulation</keyword>
<evidence type="ECO:0000256" key="7">
    <source>
        <dbReference type="ARBA" id="ARBA00022884"/>
    </source>
</evidence>
<dbReference type="EMBL" id="SEYY01014762">
    <property type="protein sequence ID" value="KAB7500208.1"/>
    <property type="molecule type" value="Genomic_DNA"/>
</dbReference>
<dbReference type="Pfam" id="PF05741">
    <property type="entry name" value="zf-nanos"/>
    <property type="match status" value="1"/>
</dbReference>
<keyword evidence="4 8" id="KW-0863">Zinc-finger</keyword>
<keyword evidence="7 8" id="KW-0694">RNA-binding</keyword>
<dbReference type="Proteomes" id="UP000326759">
    <property type="component" value="Unassembled WGS sequence"/>
</dbReference>
<name>A0A5N5T2T4_9CRUS</name>
<evidence type="ECO:0000256" key="1">
    <source>
        <dbReference type="ARBA" id="ARBA00004496"/>
    </source>
</evidence>
<dbReference type="GO" id="GO:0003723">
    <property type="term" value="F:RNA binding"/>
    <property type="evidence" value="ECO:0007669"/>
    <property type="project" value="UniProtKB-UniRule"/>
</dbReference>
<evidence type="ECO:0000256" key="5">
    <source>
        <dbReference type="ARBA" id="ARBA00022833"/>
    </source>
</evidence>
<evidence type="ECO:0000313" key="11">
    <source>
        <dbReference type="EMBL" id="KAB7500208.1"/>
    </source>
</evidence>
<sequence>MSKDISSSGNDLSWLASSTFLPSVLQMSSVPKTIDSHTYMEPWESLTSINQVRRNLSKNWMSKAAFPREVEAGVTSNLPDNATSFSNSKDSYLKEPRIQNSFPDKSLNWSCFDSSFPSLSNDLGGKYSHNSFSSPSNSKDIWKSPYNLNDHCNLQNNPFSVNFDHLNSGNNTSLPSVFIPENKTSERLSLPISPMSSLSPSTNSGTSPKLNTDLIALMQELAVITNDDDYGRIHSQNATMSPFQTPPLTPSCTPTKGCVFCKNNSYHSTFYKSHSLKDNNGHCTCPVLRTYVCPLCGGTGDYAHTLKYCPRNTVTKGDPIAAGLPPGKVTNWREVATKMASQHKH</sequence>
<dbReference type="InterPro" id="IPR038129">
    <property type="entry name" value="Nanos_sf"/>
</dbReference>
<dbReference type="PANTHER" id="PTHR12887">
    <property type="entry name" value="NANOS PROTEIN"/>
    <property type="match status" value="1"/>
</dbReference>
<evidence type="ECO:0000256" key="4">
    <source>
        <dbReference type="ARBA" id="ARBA00022771"/>
    </source>
</evidence>
<dbReference type="GO" id="GO:0005737">
    <property type="term" value="C:cytoplasm"/>
    <property type="evidence" value="ECO:0007669"/>
    <property type="project" value="UniProtKB-SubCell"/>
</dbReference>
<evidence type="ECO:0000313" key="10">
    <source>
        <dbReference type="EMBL" id="KAB7497688.1"/>
    </source>
</evidence>
<dbReference type="PROSITE" id="PS51522">
    <property type="entry name" value="ZF_NANOS"/>
    <property type="match status" value="1"/>
</dbReference>
<evidence type="ECO:0000256" key="2">
    <source>
        <dbReference type="ARBA" id="ARBA00022490"/>
    </source>
</evidence>
<evidence type="ECO:0000259" key="9">
    <source>
        <dbReference type="PROSITE" id="PS51522"/>
    </source>
</evidence>
<evidence type="ECO:0000313" key="12">
    <source>
        <dbReference type="Proteomes" id="UP000326759"/>
    </source>
</evidence>
<dbReference type="InterPro" id="IPR008705">
    <property type="entry name" value="Nanos/Xcar2"/>
</dbReference>